<accession>A0AA86MEN5</accession>
<dbReference type="AlphaFoldDB" id="A0AA86MEN5"/>
<gene>
    <name evidence="1" type="ORF">RGQ30_27220</name>
</gene>
<evidence type="ECO:0000313" key="1">
    <source>
        <dbReference type="EMBL" id="BET27221.1"/>
    </source>
</evidence>
<dbReference type="Proteomes" id="UP001329151">
    <property type="component" value="Chromosome"/>
</dbReference>
<reference evidence="1 2" key="1">
    <citation type="submission" date="2023-10" db="EMBL/GenBank/DDBJ databases">
        <title>Complete Genome Sequence of Limnobacter thiooxidans CS-K2T, Isolated from freshwater lake sediments in Bavaria, Germany.</title>
        <authorList>
            <person name="Naruki M."/>
            <person name="Watanabe A."/>
            <person name="Warashina T."/>
            <person name="Morita T."/>
            <person name="Arakawa K."/>
        </authorList>
    </citation>
    <scope>NUCLEOTIDE SEQUENCE [LARGE SCALE GENOMIC DNA]</scope>
    <source>
        <strain evidence="1 2">CS-K2</strain>
    </source>
</reference>
<sequence length="181" mass="19774">MRADAQLVKTLQEKTKELSAALDAQLIHAGKLVYVANAAPPTQMLCSRHGDLSATAGELAADLSIAKEDAQQFRNAVGKLAGEIDETRNLLKSVVQQYNLPRVKRLFRLDEKGQPATGKQIADFTKGLAQQVLSSAQHFEATHAHRAVNTHNIIAKAEMIMLNQISDSNRVVNVLRQLTSP</sequence>
<name>A0AA86MEN5_9BURK</name>
<dbReference type="KEGG" id="lto:RGQ30_27220"/>
<evidence type="ECO:0000313" key="2">
    <source>
        <dbReference type="Proteomes" id="UP001329151"/>
    </source>
</evidence>
<dbReference type="EMBL" id="AP028947">
    <property type="protein sequence ID" value="BET27221.1"/>
    <property type="molecule type" value="Genomic_DNA"/>
</dbReference>
<organism evidence="1 2">
    <name type="scientific">Limnobacter thiooxidans</name>
    <dbReference type="NCBI Taxonomy" id="131080"/>
    <lineage>
        <taxon>Bacteria</taxon>
        <taxon>Pseudomonadati</taxon>
        <taxon>Pseudomonadota</taxon>
        <taxon>Betaproteobacteria</taxon>
        <taxon>Burkholderiales</taxon>
        <taxon>Burkholderiaceae</taxon>
        <taxon>Limnobacter</taxon>
    </lineage>
</organism>
<keyword evidence="2" id="KW-1185">Reference proteome</keyword>
<protein>
    <submittedName>
        <fullName evidence="1">Uncharacterized protein</fullName>
    </submittedName>
</protein>
<proteinExistence type="predicted"/>